<dbReference type="AlphaFoldDB" id="A0A7K8E119"/>
<organism evidence="3 4">
    <name type="scientific">Leucopsar rothschildi</name>
    <name type="common">Bali myna</name>
    <name type="synonym">Rothschild's mynah</name>
    <dbReference type="NCBI Taxonomy" id="127929"/>
    <lineage>
        <taxon>Eukaryota</taxon>
        <taxon>Metazoa</taxon>
        <taxon>Chordata</taxon>
        <taxon>Craniata</taxon>
        <taxon>Vertebrata</taxon>
        <taxon>Euteleostomi</taxon>
        <taxon>Archelosauria</taxon>
        <taxon>Archosauria</taxon>
        <taxon>Dinosauria</taxon>
        <taxon>Saurischia</taxon>
        <taxon>Theropoda</taxon>
        <taxon>Coelurosauria</taxon>
        <taxon>Aves</taxon>
        <taxon>Neognathae</taxon>
        <taxon>Neoaves</taxon>
        <taxon>Telluraves</taxon>
        <taxon>Australaves</taxon>
        <taxon>Passeriformes</taxon>
        <taxon>Sturnidae</taxon>
        <taxon>Leucopsar</taxon>
    </lineage>
</organism>
<dbReference type="InterPro" id="IPR032769">
    <property type="entry name" value="NCKAP5_C"/>
</dbReference>
<protein>
    <submittedName>
        <fullName evidence="3">NCK5L protein</fullName>
    </submittedName>
</protein>
<feature type="domain" description="Nck-associated protein 5 C-terminal" evidence="2">
    <location>
        <begin position="1"/>
        <end position="45"/>
    </location>
</feature>
<evidence type="ECO:0000259" key="2">
    <source>
        <dbReference type="Pfam" id="PF15246"/>
    </source>
</evidence>
<sequence length="408" mass="43551">MKGIEENVLRLQGQERAPGAEAKGKAAGLASWFGLRRSKLPALSRPESLNISKLMEKAEDLRKALREEHAFLQGLALEKGRPRGPPRGPGPLPVMYQEVTAETFMQQLLDRVDGKDVPYETRLEHKRELCDLRRVPPDAKEPRLCRPPRNGIVGHLREPSDKVPDVGLRDELPSDESLSESGTAQHFAACGSLTRTLDSGIGTFPPPDYGGVPAKSTPKPRGRPEPLPGAVPAAVTKVPRKARTLEREVPSAEELLVPGKHRSAPGCRLPPPSSSHGHRAAPQDTGDDARKPRRVQQSKNWTFPNAKACGAADPFVCPPEGLEGLHRPVQAPVCSPAGHRGASPEAPPPLPPALSTSSSRTPSASDVGDEGSTEARSRDGGHGPAGLEHSESLSDSLYDSLSSCGSQG</sequence>
<proteinExistence type="predicted"/>
<feature type="non-terminal residue" evidence="3">
    <location>
        <position position="1"/>
    </location>
</feature>
<dbReference type="Proteomes" id="UP000522331">
    <property type="component" value="Unassembled WGS sequence"/>
</dbReference>
<gene>
    <name evidence="3" type="primary">Nckap5l</name>
    <name evidence="3" type="ORF">LEUROT_R15178</name>
</gene>
<feature type="compositionally biased region" description="Low complexity" evidence="1">
    <location>
        <begin position="393"/>
        <end position="408"/>
    </location>
</feature>
<evidence type="ECO:0000313" key="3">
    <source>
        <dbReference type="EMBL" id="NXB44312.1"/>
    </source>
</evidence>
<dbReference type="PANTHER" id="PTHR21740">
    <property type="entry name" value="NCK-ASSOCIATED PROTEIN 5"/>
    <property type="match status" value="1"/>
</dbReference>
<dbReference type="GO" id="GO:0001578">
    <property type="term" value="P:microtubule bundle formation"/>
    <property type="evidence" value="ECO:0007669"/>
    <property type="project" value="TreeGrafter"/>
</dbReference>
<dbReference type="GO" id="GO:0007019">
    <property type="term" value="P:microtubule depolymerization"/>
    <property type="evidence" value="ECO:0007669"/>
    <property type="project" value="TreeGrafter"/>
</dbReference>
<feature type="compositionally biased region" description="Low complexity" evidence="1">
    <location>
        <begin position="353"/>
        <end position="365"/>
    </location>
</feature>
<dbReference type="InterPro" id="IPR026163">
    <property type="entry name" value="Nckap5l"/>
</dbReference>
<accession>A0A7K8E119</accession>
<evidence type="ECO:0000256" key="1">
    <source>
        <dbReference type="SAM" id="MobiDB-lite"/>
    </source>
</evidence>
<feature type="region of interest" description="Disordered" evidence="1">
    <location>
        <begin position="141"/>
        <end position="183"/>
    </location>
</feature>
<dbReference type="Pfam" id="PF15246">
    <property type="entry name" value="NCKAP5"/>
    <property type="match status" value="2"/>
</dbReference>
<dbReference type="GO" id="GO:0035371">
    <property type="term" value="C:microtubule plus-end"/>
    <property type="evidence" value="ECO:0007669"/>
    <property type="project" value="TreeGrafter"/>
</dbReference>
<feature type="domain" description="Nck-associated protein 5 C-terminal" evidence="2">
    <location>
        <begin position="47"/>
        <end position="252"/>
    </location>
</feature>
<feature type="compositionally biased region" description="Basic and acidic residues" evidence="1">
    <location>
        <begin position="155"/>
        <end position="172"/>
    </location>
</feature>
<evidence type="ECO:0000313" key="4">
    <source>
        <dbReference type="Proteomes" id="UP000522331"/>
    </source>
</evidence>
<feature type="region of interest" description="Disordered" evidence="1">
    <location>
        <begin position="198"/>
        <end position="408"/>
    </location>
</feature>
<keyword evidence="4" id="KW-1185">Reference proteome</keyword>
<name>A0A7K8E119_LEURO</name>
<dbReference type="PANTHER" id="PTHR21740:SF3">
    <property type="entry name" value="NCK-ASSOCIATED PROTEIN 5-LIKE"/>
    <property type="match status" value="1"/>
</dbReference>
<comment type="caution">
    <text evidence="3">The sequence shown here is derived from an EMBL/GenBank/DDBJ whole genome shotgun (WGS) entry which is preliminary data.</text>
</comment>
<reference evidence="3 4" key="1">
    <citation type="submission" date="2019-09" db="EMBL/GenBank/DDBJ databases">
        <title>Bird 10,000 Genomes (B10K) Project - Family phase.</title>
        <authorList>
            <person name="Zhang G."/>
        </authorList>
    </citation>
    <scope>NUCLEOTIDE SEQUENCE [LARGE SCALE GENOMIC DNA]</scope>
    <source>
        <strain evidence="3">B10K-DU-002-02</strain>
        <tissue evidence="3">Muscle</tissue>
    </source>
</reference>
<dbReference type="EMBL" id="VZTC01001999">
    <property type="protein sequence ID" value="NXB44312.1"/>
    <property type="molecule type" value="Genomic_DNA"/>
</dbReference>
<feature type="non-terminal residue" evidence="3">
    <location>
        <position position="408"/>
    </location>
</feature>